<name>A0ABT1DHD1_9ACTN</name>
<comment type="caution">
    <text evidence="2">The sequence shown here is derived from an EMBL/GenBank/DDBJ whole genome shotgun (WGS) entry which is preliminary data.</text>
</comment>
<gene>
    <name evidence="2" type="ORF">M1L60_06420</name>
</gene>
<dbReference type="EMBL" id="JAMYJR010000003">
    <property type="protein sequence ID" value="MCO8270227.1"/>
    <property type="molecule type" value="Genomic_DNA"/>
</dbReference>
<reference evidence="2 3" key="1">
    <citation type="submission" date="2022-06" db="EMBL/GenBank/DDBJ databases">
        <title>New Species of the Genus Actinoplanes, ActinopZanes ferrugineus.</title>
        <authorList>
            <person name="Ding P."/>
        </authorList>
    </citation>
    <scope>NUCLEOTIDE SEQUENCE [LARGE SCALE GENOMIC DNA]</scope>
    <source>
        <strain evidence="2 3">TRM88003</strain>
    </source>
</reference>
<feature type="region of interest" description="Disordered" evidence="1">
    <location>
        <begin position="77"/>
        <end position="96"/>
    </location>
</feature>
<organism evidence="2 3">
    <name type="scientific">Paractinoplanes aksuensis</name>
    <dbReference type="NCBI Taxonomy" id="2939490"/>
    <lineage>
        <taxon>Bacteria</taxon>
        <taxon>Bacillati</taxon>
        <taxon>Actinomycetota</taxon>
        <taxon>Actinomycetes</taxon>
        <taxon>Micromonosporales</taxon>
        <taxon>Micromonosporaceae</taxon>
        <taxon>Paractinoplanes</taxon>
    </lineage>
</organism>
<dbReference type="Proteomes" id="UP001523369">
    <property type="component" value="Unassembled WGS sequence"/>
</dbReference>
<evidence type="ECO:0000313" key="3">
    <source>
        <dbReference type="Proteomes" id="UP001523369"/>
    </source>
</evidence>
<dbReference type="RefSeq" id="WP_253236345.1">
    <property type="nucleotide sequence ID" value="NZ_JAMYJR010000003.1"/>
</dbReference>
<proteinExistence type="predicted"/>
<evidence type="ECO:0000256" key="1">
    <source>
        <dbReference type="SAM" id="MobiDB-lite"/>
    </source>
</evidence>
<evidence type="ECO:0000313" key="2">
    <source>
        <dbReference type="EMBL" id="MCO8270227.1"/>
    </source>
</evidence>
<sequence length="96" mass="10593">MLPEDVAHLLPYGLRSFFVRVQERFERGRGLGPHAGPVDPGRLGPQPVPEAGVGEVQHGIGKLGQRQLYEGHVLAHPGDVHERQVSNGRQSLEVRY</sequence>
<feature type="region of interest" description="Disordered" evidence="1">
    <location>
        <begin position="30"/>
        <end position="52"/>
    </location>
</feature>
<keyword evidence="3" id="KW-1185">Reference proteome</keyword>
<accession>A0ABT1DHD1</accession>
<protein>
    <submittedName>
        <fullName evidence="2">Uncharacterized protein</fullName>
    </submittedName>
</protein>